<dbReference type="InterPro" id="IPR011990">
    <property type="entry name" value="TPR-like_helical_dom_sf"/>
</dbReference>
<reference evidence="2 3" key="1">
    <citation type="submission" date="2018-11" db="EMBL/GenBank/DDBJ databases">
        <authorList>
            <consortium name="Pathogen Informatics"/>
        </authorList>
    </citation>
    <scope>NUCLEOTIDE SEQUENCE [LARGE SCALE GENOMIC DNA]</scope>
</reference>
<dbReference type="InterPro" id="IPR019734">
    <property type="entry name" value="TPR_rpt"/>
</dbReference>
<proteinExistence type="predicted"/>
<dbReference type="OrthoDB" id="286395at2759"/>
<dbReference type="PROSITE" id="PS50005">
    <property type="entry name" value="TPR"/>
    <property type="match status" value="1"/>
</dbReference>
<dbReference type="Gene3D" id="1.25.40.10">
    <property type="entry name" value="Tetratricopeptide repeat domain"/>
    <property type="match status" value="1"/>
</dbReference>
<keyword evidence="1" id="KW-0802">TPR repeat</keyword>
<dbReference type="EMBL" id="UYRU01067466">
    <property type="protein sequence ID" value="VDN16884.1"/>
    <property type="molecule type" value="Genomic_DNA"/>
</dbReference>
<name>A0A3P7LJ83_DIBLA</name>
<sequence>MALCQLKAGSNAFAVKQCTAALELVPSEEEQLKYEDGEGITLHDVEKLLFRRGSAYAASDLLDEAHDDLTRVLQMNPANQPAKRLLEDVQRRLASVHNLMAERLRRAL</sequence>
<organism evidence="2 3">
    <name type="scientific">Dibothriocephalus latus</name>
    <name type="common">Fish tapeworm</name>
    <name type="synonym">Diphyllobothrium latum</name>
    <dbReference type="NCBI Taxonomy" id="60516"/>
    <lineage>
        <taxon>Eukaryota</taxon>
        <taxon>Metazoa</taxon>
        <taxon>Spiralia</taxon>
        <taxon>Lophotrochozoa</taxon>
        <taxon>Platyhelminthes</taxon>
        <taxon>Cestoda</taxon>
        <taxon>Eucestoda</taxon>
        <taxon>Diphyllobothriidea</taxon>
        <taxon>Diphyllobothriidae</taxon>
        <taxon>Dibothriocephalus</taxon>
    </lineage>
</organism>
<protein>
    <submittedName>
        <fullName evidence="2">Uncharacterized protein</fullName>
    </submittedName>
</protein>
<evidence type="ECO:0000313" key="2">
    <source>
        <dbReference type="EMBL" id="VDN16884.1"/>
    </source>
</evidence>
<keyword evidence="3" id="KW-1185">Reference proteome</keyword>
<evidence type="ECO:0000256" key="1">
    <source>
        <dbReference type="PROSITE-ProRule" id="PRU00339"/>
    </source>
</evidence>
<dbReference type="AlphaFoldDB" id="A0A3P7LJ83"/>
<feature type="repeat" description="TPR" evidence="1">
    <location>
        <begin position="46"/>
        <end position="79"/>
    </location>
</feature>
<dbReference type="Proteomes" id="UP000281553">
    <property type="component" value="Unassembled WGS sequence"/>
</dbReference>
<dbReference type="PANTHER" id="PTHR46512:SF10">
    <property type="entry name" value="FK506-BINDING PROTEIN-LIKE"/>
    <property type="match status" value="1"/>
</dbReference>
<gene>
    <name evidence="2" type="ORF">DILT_LOCUS12715</name>
</gene>
<dbReference type="PANTHER" id="PTHR46512">
    <property type="entry name" value="PEPTIDYLPROLYL ISOMERASE"/>
    <property type="match status" value="1"/>
</dbReference>
<dbReference type="InterPro" id="IPR050754">
    <property type="entry name" value="FKBP4/5/8-like"/>
</dbReference>
<accession>A0A3P7LJ83</accession>
<evidence type="ECO:0000313" key="3">
    <source>
        <dbReference type="Proteomes" id="UP000281553"/>
    </source>
</evidence>
<dbReference type="SUPFAM" id="SSF48452">
    <property type="entry name" value="TPR-like"/>
    <property type="match status" value="1"/>
</dbReference>